<proteinExistence type="inferred from homology"/>
<gene>
    <name evidence="9" type="ORF">MELA_00497</name>
</gene>
<dbReference type="NCBIfam" id="TIGR02227">
    <property type="entry name" value="sigpep_I_bact"/>
    <property type="match status" value="1"/>
</dbReference>
<dbReference type="InterPro" id="IPR019533">
    <property type="entry name" value="Peptidase_S26"/>
</dbReference>
<dbReference type="InterPro" id="IPR019757">
    <property type="entry name" value="Pept_S26A_signal_pept_1_Lys-AS"/>
</dbReference>
<dbReference type="InterPro" id="IPR019758">
    <property type="entry name" value="Pept_S26A_signal_pept_1_CS"/>
</dbReference>
<feature type="active site" evidence="5">
    <location>
        <position position="103"/>
    </location>
</feature>
<dbReference type="GO" id="GO:0006465">
    <property type="term" value="P:signal peptide processing"/>
    <property type="evidence" value="ECO:0007669"/>
    <property type="project" value="InterPro"/>
</dbReference>
<dbReference type="GO" id="GO:0004252">
    <property type="term" value="F:serine-type endopeptidase activity"/>
    <property type="evidence" value="ECO:0007669"/>
    <property type="project" value="InterPro"/>
</dbReference>
<dbReference type="Proteomes" id="UP000334340">
    <property type="component" value="Unassembled WGS sequence"/>
</dbReference>
<comment type="catalytic activity">
    <reaction evidence="1 6">
        <text>Cleavage of hydrophobic, N-terminal signal or leader sequences from secreted and periplasmic proteins.</text>
        <dbReference type="EC" id="3.4.21.89"/>
    </reaction>
</comment>
<evidence type="ECO:0000256" key="1">
    <source>
        <dbReference type="ARBA" id="ARBA00000677"/>
    </source>
</evidence>
<accession>A0A564ZFL9</accession>
<dbReference type="CDD" id="cd06530">
    <property type="entry name" value="S26_SPase_I"/>
    <property type="match status" value="1"/>
</dbReference>
<evidence type="ECO:0000256" key="6">
    <source>
        <dbReference type="RuleBase" id="RU362042"/>
    </source>
</evidence>
<name>A0A564ZFL9_9BACT</name>
<keyword evidence="4 6" id="KW-0378">Hydrolase</keyword>
<evidence type="ECO:0000259" key="8">
    <source>
        <dbReference type="Pfam" id="PF10502"/>
    </source>
</evidence>
<dbReference type="PROSITE" id="PS00760">
    <property type="entry name" value="SPASE_I_2"/>
    <property type="match status" value="1"/>
</dbReference>
<evidence type="ECO:0000256" key="7">
    <source>
        <dbReference type="SAM" id="MobiDB-lite"/>
    </source>
</evidence>
<organism evidence="9 10">
    <name type="scientific">Candidatus Methylomirabilis lanthanidiphila</name>
    <dbReference type="NCBI Taxonomy" id="2211376"/>
    <lineage>
        <taxon>Bacteria</taxon>
        <taxon>Candidatus Methylomirabilota</taxon>
        <taxon>Candidatus Methylomirabilia</taxon>
        <taxon>Candidatus Methylomirabilales</taxon>
        <taxon>Candidatus Methylomirabilaceae</taxon>
        <taxon>Candidatus Methylomirabilis</taxon>
    </lineage>
</organism>
<evidence type="ECO:0000256" key="5">
    <source>
        <dbReference type="PIRSR" id="PIRSR600223-1"/>
    </source>
</evidence>
<feature type="domain" description="Peptidase S26" evidence="8">
    <location>
        <begin position="30"/>
        <end position="193"/>
    </location>
</feature>
<evidence type="ECO:0000313" key="10">
    <source>
        <dbReference type="Proteomes" id="UP000334340"/>
    </source>
</evidence>
<keyword evidence="6" id="KW-0645">Protease</keyword>
<evidence type="ECO:0000313" key="9">
    <source>
        <dbReference type="EMBL" id="VUZ84131.1"/>
    </source>
</evidence>
<dbReference type="AlphaFoldDB" id="A0A564ZFL9"/>
<dbReference type="PANTHER" id="PTHR43390:SF1">
    <property type="entry name" value="CHLOROPLAST PROCESSING PEPTIDASE"/>
    <property type="match status" value="1"/>
</dbReference>
<dbReference type="Pfam" id="PF10502">
    <property type="entry name" value="Peptidase_S26"/>
    <property type="match status" value="1"/>
</dbReference>
<protein>
    <recommendedName>
        <fullName evidence="3 6">Signal peptidase I</fullName>
        <ecNumber evidence="3 6">3.4.21.89</ecNumber>
    </recommendedName>
</protein>
<dbReference type="EMBL" id="CABIKM010000006">
    <property type="protein sequence ID" value="VUZ84131.1"/>
    <property type="molecule type" value="Genomic_DNA"/>
</dbReference>
<dbReference type="PROSITE" id="PS00761">
    <property type="entry name" value="SPASE_I_3"/>
    <property type="match status" value="1"/>
</dbReference>
<feature type="active site" evidence="5">
    <location>
        <position position="60"/>
    </location>
</feature>
<dbReference type="PRINTS" id="PR00727">
    <property type="entry name" value="LEADERPTASE"/>
</dbReference>
<keyword evidence="10" id="KW-1185">Reference proteome</keyword>
<dbReference type="EC" id="3.4.21.89" evidence="3 6"/>
<sequence length="212" mass="24508">MTRPMMNETMKESQERASRPGSKPDKSVLRQYAEAIVIAILLALVVRTFVVQAFKIPSGSMLQTLQVGDHILVNKFVYWFTNPQQGDIIVFKYPQDEGRDFIKRIVGLPGEKVEVRAKQVYINDTPLTEPYAIHLDPVTLENPGSSRDDFGPVIAAPGQLFMMGDNRDYSMDSRFWGFLDMKKIRGKAFIIYWSWDSERFRPRWERIGMLVR</sequence>
<comment type="similarity">
    <text evidence="2 6">Belongs to the peptidase S26 family.</text>
</comment>
<dbReference type="InterPro" id="IPR036286">
    <property type="entry name" value="LexA/Signal_pep-like_sf"/>
</dbReference>
<dbReference type="SUPFAM" id="SSF51306">
    <property type="entry name" value="LexA/Signal peptidase"/>
    <property type="match status" value="1"/>
</dbReference>
<evidence type="ECO:0000256" key="3">
    <source>
        <dbReference type="ARBA" id="ARBA00013208"/>
    </source>
</evidence>
<feature type="compositionally biased region" description="Basic and acidic residues" evidence="7">
    <location>
        <begin position="9"/>
        <end position="25"/>
    </location>
</feature>
<dbReference type="GO" id="GO:0016020">
    <property type="term" value="C:membrane"/>
    <property type="evidence" value="ECO:0007669"/>
    <property type="project" value="UniProtKB-SubCell"/>
</dbReference>
<comment type="subcellular location">
    <subcellularLocation>
        <location evidence="6">Membrane</location>
        <topology evidence="6">Single-pass type II membrane protein</topology>
    </subcellularLocation>
</comment>
<evidence type="ECO:0000256" key="4">
    <source>
        <dbReference type="ARBA" id="ARBA00022801"/>
    </source>
</evidence>
<dbReference type="GO" id="GO:0009003">
    <property type="term" value="F:signal peptidase activity"/>
    <property type="evidence" value="ECO:0007669"/>
    <property type="project" value="UniProtKB-EC"/>
</dbReference>
<reference evidence="9 10" key="1">
    <citation type="submission" date="2019-07" db="EMBL/GenBank/DDBJ databases">
        <authorList>
            <person name="Cremers G."/>
        </authorList>
    </citation>
    <scope>NUCLEOTIDE SEQUENCE [LARGE SCALE GENOMIC DNA]</scope>
</reference>
<dbReference type="PANTHER" id="PTHR43390">
    <property type="entry name" value="SIGNAL PEPTIDASE I"/>
    <property type="match status" value="1"/>
</dbReference>
<dbReference type="InterPro" id="IPR000223">
    <property type="entry name" value="Pept_S26A_signal_pept_1"/>
</dbReference>
<evidence type="ECO:0000256" key="2">
    <source>
        <dbReference type="ARBA" id="ARBA00009370"/>
    </source>
</evidence>
<dbReference type="Gene3D" id="2.10.109.10">
    <property type="entry name" value="Umud Fragment, subunit A"/>
    <property type="match status" value="1"/>
</dbReference>
<feature type="region of interest" description="Disordered" evidence="7">
    <location>
        <begin position="1"/>
        <end position="25"/>
    </location>
</feature>